<evidence type="ECO:0000313" key="1">
    <source>
        <dbReference type="EMBL" id="KKN67144.1"/>
    </source>
</evidence>
<reference evidence="1" key="1">
    <citation type="journal article" date="2015" name="Nature">
        <title>Complex archaea that bridge the gap between prokaryotes and eukaryotes.</title>
        <authorList>
            <person name="Spang A."/>
            <person name="Saw J.H."/>
            <person name="Jorgensen S.L."/>
            <person name="Zaremba-Niedzwiedzka K."/>
            <person name="Martijn J."/>
            <person name="Lind A.E."/>
            <person name="van Eijk R."/>
            <person name="Schleper C."/>
            <person name="Guy L."/>
            <person name="Ettema T.J."/>
        </authorList>
    </citation>
    <scope>NUCLEOTIDE SEQUENCE</scope>
</reference>
<sequence>MMSKLKKNEKCAMCFKKAVWYHPSKGTEVLCNSCYLELLNWYKEFKKEVK</sequence>
<dbReference type="AlphaFoldDB" id="A0A0F9SJB0"/>
<name>A0A0F9SJB0_9ZZZZ</name>
<proteinExistence type="predicted"/>
<comment type="caution">
    <text evidence="1">The sequence shown here is derived from an EMBL/GenBank/DDBJ whole genome shotgun (WGS) entry which is preliminary data.</text>
</comment>
<organism evidence="1">
    <name type="scientific">marine sediment metagenome</name>
    <dbReference type="NCBI Taxonomy" id="412755"/>
    <lineage>
        <taxon>unclassified sequences</taxon>
        <taxon>metagenomes</taxon>
        <taxon>ecological metagenomes</taxon>
    </lineage>
</organism>
<dbReference type="EMBL" id="LAZR01000483">
    <property type="protein sequence ID" value="KKN67144.1"/>
    <property type="molecule type" value="Genomic_DNA"/>
</dbReference>
<protein>
    <submittedName>
        <fullName evidence="1">Uncharacterized protein</fullName>
    </submittedName>
</protein>
<gene>
    <name evidence="1" type="ORF">LCGC14_0464910</name>
</gene>
<accession>A0A0F9SJB0</accession>